<name>A0AAP0CQ57_9ASTR</name>
<evidence type="ECO:0000313" key="3">
    <source>
        <dbReference type="Proteomes" id="UP001408789"/>
    </source>
</evidence>
<dbReference type="Pfam" id="PF06101">
    <property type="entry name" value="Vps62"/>
    <property type="match status" value="2"/>
</dbReference>
<dbReference type="PANTHER" id="PTHR48219:SF1">
    <property type="entry name" value="VACUOLAR PROTEIN SORTING-ASSOCIATED PROTEIN 62"/>
    <property type="match status" value="1"/>
</dbReference>
<dbReference type="EMBL" id="JBCNJP010000023">
    <property type="protein sequence ID" value="KAK9058232.1"/>
    <property type="molecule type" value="Genomic_DNA"/>
</dbReference>
<feature type="signal peptide" evidence="1">
    <location>
        <begin position="1"/>
        <end position="30"/>
    </location>
</feature>
<dbReference type="AlphaFoldDB" id="A0AAP0CQ57"/>
<sequence>MSFILLSRVSLHACITILITFHIVCDTSWAEKIAFDVSGPLPKYPKGGKFGKGPIDLGGLEVYEAFYFKKIWSSESGGPKGLGASFYEPTAIPIPGFHVLGHYCKPNSVDKITPVLTAKDTTGNPRMGSLKRPIDYTLIWHMKDQNSTHLEGVYIWLPIAPFGYRAVGHIVTTSPERPSLDRVRCVRWEYTDLTDVDEWLWGGPNMVHVYTTKPRHGALSVPVGTFTAETSLKKYDLSCLKMFRGDPYAAMPNSIQIKKMIKTYGPWVYFHPDEQYFPSSVLWFFYNGASLHQNDQNLGFVLNNGDNLPTTGGPDDAYLDLPYDQNDKERVMKGFLHDAVSYIHVKPALGGIYTDVVIWLYYPFNGGGKLQLGPFTIDLGVIGEHVSDWEHITLRIDNFHGALRAVYLSQHAKGKWLRPREFELMNGTRPVVYAALYGHAHYATPTYHLHTAGNLDSLDIRTLYDEFEKMNSSSKSHIVRGDKYLGFGVRDDAEKSNKVMDIASSYEVVSIDYKSLAMQPWLNYIGRWGPKILYDFTKEILKIADKLPENVKEVAIKILNKLPPELLGEEGPTGPKMRENWFGDERV</sequence>
<feature type="chain" id="PRO_5043037625" description="Vacuolar protein sorting-associated protein 62" evidence="1">
    <location>
        <begin position="31"/>
        <end position="587"/>
    </location>
</feature>
<keyword evidence="1" id="KW-0732">Signal</keyword>
<dbReference type="PANTHER" id="PTHR48219">
    <property type="entry name" value="VACUOLAR PROTEIN SORTING-ASSOCIATED PROTEIN 62-RELATED"/>
    <property type="match status" value="1"/>
</dbReference>
<reference evidence="2 3" key="1">
    <citation type="submission" date="2024-04" db="EMBL/GenBank/DDBJ databases">
        <title>The reference genome of an endangered Asteraceae, Deinandra increscens subsp. villosa, native to the Central Coast of California.</title>
        <authorList>
            <person name="Guilliams M."/>
            <person name="Hasenstab-Lehman K."/>
            <person name="Meyer R."/>
            <person name="Mcevoy S."/>
        </authorList>
    </citation>
    <scope>NUCLEOTIDE SEQUENCE [LARGE SCALE GENOMIC DNA]</scope>
    <source>
        <tissue evidence="2">Leaf</tissue>
    </source>
</reference>
<comment type="caution">
    <text evidence="2">The sequence shown here is derived from an EMBL/GenBank/DDBJ whole genome shotgun (WGS) entry which is preliminary data.</text>
</comment>
<proteinExistence type="predicted"/>
<protein>
    <recommendedName>
        <fullName evidence="4">Vacuolar protein sorting-associated protein 62</fullName>
    </recommendedName>
</protein>
<dbReference type="Proteomes" id="UP001408789">
    <property type="component" value="Unassembled WGS sequence"/>
</dbReference>
<gene>
    <name evidence="2" type="ORF">SSX86_023072</name>
</gene>
<evidence type="ECO:0000256" key="1">
    <source>
        <dbReference type="SAM" id="SignalP"/>
    </source>
</evidence>
<keyword evidence="3" id="KW-1185">Reference proteome</keyword>
<evidence type="ECO:0000313" key="2">
    <source>
        <dbReference type="EMBL" id="KAK9058232.1"/>
    </source>
</evidence>
<evidence type="ECO:0008006" key="4">
    <source>
        <dbReference type="Google" id="ProtNLM"/>
    </source>
</evidence>
<organism evidence="2 3">
    <name type="scientific">Deinandra increscens subsp. villosa</name>
    <dbReference type="NCBI Taxonomy" id="3103831"/>
    <lineage>
        <taxon>Eukaryota</taxon>
        <taxon>Viridiplantae</taxon>
        <taxon>Streptophyta</taxon>
        <taxon>Embryophyta</taxon>
        <taxon>Tracheophyta</taxon>
        <taxon>Spermatophyta</taxon>
        <taxon>Magnoliopsida</taxon>
        <taxon>eudicotyledons</taxon>
        <taxon>Gunneridae</taxon>
        <taxon>Pentapetalae</taxon>
        <taxon>asterids</taxon>
        <taxon>campanulids</taxon>
        <taxon>Asterales</taxon>
        <taxon>Asteraceae</taxon>
        <taxon>Asteroideae</taxon>
        <taxon>Heliantheae alliance</taxon>
        <taxon>Madieae</taxon>
        <taxon>Madiinae</taxon>
        <taxon>Deinandra</taxon>
    </lineage>
</organism>
<dbReference type="InterPro" id="IPR009291">
    <property type="entry name" value="Vps62"/>
</dbReference>
<accession>A0AAP0CQ57</accession>